<dbReference type="EMBL" id="CP028901">
    <property type="protein sequence ID" value="AWB34730.1"/>
    <property type="molecule type" value="Genomic_DNA"/>
</dbReference>
<dbReference type="KEGG" id="boz:DBV39_14490"/>
<protein>
    <recommendedName>
        <fullName evidence="1">YopA central domain-containing protein</fullName>
    </recommendedName>
</protein>
<sequence length="438" mass="49525">MPAYDFSSAPETVVLMRGQAEIGLDNEKFAGTADLLLRFQPRQRLIFNAKSQASTRAAFHFLFPDQFRTSLSFNGHEIEGFYGPFKSNSGSGIIELDWHPKSEPVMLSDMQSKTSVSAILHLFNFPEFRGGQHQAAAPSGCQILVLESDEWRISIQSLPNHATYQAWERIRNEDGCFLTHVAKVERKDRALFSGDDAREVSFLLSNFLSFIKGSRYWTVCEVGFDQTGNRTWETFASPHIGKPPYSWFNPHQGSQAEILFPLFATRWQQSEEWMKCLRSAIYWYLQANTSGGSLGIDSAIILAQAAFERLAYQHLVVDKKMISPEGLNRLKASDQLRLLFSSLDIPVSIGDATPSIKGSASQLKWEDAPHALTEIRNELVHPVSKKRIRACIFDAWKLSLWYLELSVLALCGYDDTYTNRLTAKYVGESEKVPWSKST</sequence>
<dbReference type="Pfam" id="PF26308">
    <property type="entry name" value="YopA_M"/>
    <property type="match status" value="1"/>
</dbReference>
<dbReference type="Proteomes" id="UP000244571">
    <property type="component" value="Chromosome"/>
</dbReference>
<evidence type="ECO:0000313" key="3">
    <source>
        <dbReference type="Proteomes" id="UP000244571"/>
    </source>
</evidence>
<evidence type="ECO:0000259" key="1">
    <source>
        <dbReference type="Pfam" id="PF26308"/>
    </source>
</evidence>
<keyword evidence="3" id="KW-1185">Reference proteome</keyword>
<gene>
    <name evidence="2" type="ORF">DBV39_14490</name>
</gene>
<dbReference type="AlphaFoldDB" id="A0A2R4XLQ9"/>
<organism evidence="2 3">
    <name type="scientific">Orrella marina</name>
    <dbReference type="NCBI Taxonomy" id="2163011"/>
    <lineage>
        <taxon>Bacteria</taxon>
        <taxon>Pseudomonadati</taxon>
        <taxon>Pseudomonadota</taxon>
        <taxon>Betaproteobacteria</taxon>
        <taxon>Burkholderiales</taxon>
        <taxon>Alcaligenaceae</taxon>
        <taxon>Orrella</taxon>
    </lineage>
</organism>
<reference evidence="2 3" key="1">
    <citation type="submission" date="2018-04" db="EMBL/GenBank/DDBJ databases">
        <title>Bordetella sp. HZ20 isolated from seawater.</title>
        <authorList>
            <person name="Sun C."/>
        </authorList>
    </citation>
    <scope>NUCLEOTIDE SEQUENCE [LARGE SCALE GENOMIC DNA]</scope>
    <source>
        <strain evidence="2 3">HZ20</strain>
    </source>
</reference>
<feature type="domain" description="YopA central" evidence="1">
    <location>
        <begin position="113"/>
        <end position="243"/>
    </location>
</feature>
<proteinExistence type="predicted"/>
<name>A0A2R4XLQ9_9BURK</name>
<accession>A0A2R4XLQ9</accession>
<evidence type="ECO:0000313" key="2">
    <source>
        <dbReference type="EMBL" id="AWB34730.1"/>
    </source>
</evidence>
<dbReference type="InterPro" id="IPR058684">
    <property type="entry name" value="YopA_M"/>
</dbReference>